<comment type="subcellular location">
    <subcellularLocation>
        <location evidence="1 9">Cell inner membrane</location>
        <topology evidence="1 9">Multi-pass membrane protein</topology>
    </subcellularLocation>
</comment>
<reference evidence="11 12" key="1">
    <citation type="submission" date="2014-01" db="EMBL/GenBank/DDBJ databases">
        <title>Sulfitobacter donghicola JCM 14565 Genome Sequencing.</title>
        <authorList>
            <person name="Lai Q."/>
            <person name="Hong Z."/>
        </authorList>
    </citation>
    <scope>NUCLEOTIDE SEQUENCE [LARGE SCALE GENOMIC DNA]</scope>
    <source>
        <strain evidence="11 12">JCM 14565</strain>
    </source>
</reference>
<dbReference type="OrthoDB" id="9794346at2"/>
<dbReference type="PANTHER" id="PTHR35011:SF4">
    <property type="entry name" value="SLL1102 PROTEIN"/>
    <property type="match status" value="1"/>
</dbReference>
<dbReference type="InterPro" id="IPR007387">
    <property type="entry name" value="TRAP_DctQ"/>
</dbReference>
<evidence type="ECO:0000313" key="11">
    <source>
        <dbReference type="EMBL" id="KEJ88509.1"/>
    </source>
</evidence>
<sequence>MPKAIQIYVRWMDRISNLVGIFAMYLIFAMVGILLLDAVTSGLKIYLHWCIELAQFVLAAYYFMGGAKTIKDGDHVRMDLLYDRLSVRGKAGVDLVTIFCLLFYLVIMLIGGISSLEYAIQTGERRFSMWNPSLIPIKALMVACLGLMILQVISEIFKHISVLRGIPLTLNAGEESQ</sequence>
<feature type="domain" description="Tripartite ATP-independent periplasmic transporters DctQ component" evidence="10">
    <location>
        <begin position="45"/>
        <end position="160"/>
    </location>
</feature>
<feature type="transmembrane region" description="Helical" evidence="9">
    <location>
        <begin position="46"/>
        <end position="70"/>
    </location>
</feature>
<dbReference type="AlphaFoldDB" id="A0A073IFL8"/>
<keyword evidence="4 9" id="KW-0997">Cell inner membrane</keyword>
<dbReference type="GO" id="GO:0022857">
    <property type="term" value="F:transmembrane transporter activity"/>
    <property type="evidence" value="ECO:0007669"/>
    <property type="project" value="UniProtKB-UniRule"/>
</dbReference>
<keyword evidence="7 9" id="KW-0472">Membrane</keyword>
<evidence type="ECO:0000256" key="9">
    <source>
        <dbReference type="RuleBase" id="RU369079"/>
    </source>
</evidence>
<feature type="transmembrane region" description="Helical" evidence="9">
    <location>
        <begin position="21"/>
        <end position="40"/>
    </location>
</feature>
<dbReference type="eggNOG" id="COG4665">
    <property type="taxonomic scope" value="Bacteria"/>
</dbReference>
<comment type="similarity">
    <text evidence="8 9">Belongs to the TRAP transporter small permease family.</text>
</comment>
<organism evidence="11 12">
    <name type="scientific">Sulfitobacter donghicola DSW-25 = KCTC 12864 = JCM 14565</name>
    <dbReference type="NCBI Taxonomy" id="1300350"/>
    <lineage>
        <taxon>Bacteria</taxon>
        <taxon>Pseudomonadati</taxon>
        <taxon>Pseudomonadota</taxon>
        <taxon>Alphaproteobacteria</taxon>
        <taxon>Rhodobacterales</taxon>
        <taxon>Roseobacteraceae</taxon>
        <taxon>Sulfitobacter</taxon>
    </lineage>
</organism>
<protein>
    <recommendedName>
        <fullName evidence="9">TRAP transporter small permease protein</fullName>
    </recommendedName>
</protein>
<evidence type="ECO:0000259" key="10">
    <source>
        <dbReference type="Pfam" id="PF04290"/>
    </source>
</evidence>
<feature type="transmembrane region" description="Helical" evidence="9">
    <location>
        <begin position="133"/>
        <end position="154"/>
    </location>
</feature>
<dbReference type="RefSeq" id="WP_025060627.1">
    <property type="nucleotide sequence ID" value="NZ_JAMC01000006.1"/>
</dbReference>
<keyword evidence="5 9" id="KW-0812">Transmembrane</keyword>
<dbReference type="PANTHER" id="PTHR35011">
    <property type="entry name" value="2,3-DIKETO-L-GULONATE TRAP TRANSPORTER SMALL PERMEASE PROTEIN YIAM"/>
    <property type="match status" value="1"/>
</dbReference>
<keyword evidence="2 9" id="KW-0813">Transport</keyword>
<proteinExistence type="inferred from homology"/>
<accession>A0A073IFL8</accession>
<evidence type="ECO:0000256" key="1">
    <source>
        <dbReference type="ARBA" id="ARBA00004429"/>
    </source>
</evidence>
<feature type="transmembrane region" description="Helical" evidence="9">
    <location>
        <begin position="91"/>
        <end position="113"/>
    </location>
</feature>
<evidence type="ECO:0000256" key="3">
    <source>
        <dbReference type="ARBA" id="ARBA00022475"/>
    </source>
</evidence>
<evidence type="ECO:0000256" key="4">
    <source>
        <dbReference type="ARBA" id="ARBA00022519"/>
    </source>
</evidence>
<dbReference type="STRING" id="1300350.Z948_3360"/>
<comment type="function">
    <text evidence="9">Part of the tripartite ATP-independent periplasmic (TRAP) transport system.</text>
</comment>
<keyword evidence="12" id="KW-1185">Reference proteome</keyword>
<comment type="caution">
    <text evidence="11">The sequence shown here is derived from an EMBL/GenBank/DDBJ whole genome shotgun (WGS) entry which is preliminary data.</text>
</comment>
<evidence type="ECO:0000256" key="7">
    <source>
        <dbReference type="ARBA" id="ARBA00023136"/>
    </source>
</evidence>
<evidence type="ECO:0000256" key="5">
    <source>
        <dbReference type="ARBA" id="ARBA00022692"/>
    </source>
</evidence>
<gene>
    <name evidence="11" type="ORF">DSW25_15595</name>
</gene>
<evidence type="ECO:0000256" key="8">
    <source>
        <dbReference type="ARBA" id="ARBA00038436"/>
    </source>
</evidence>
<keyword evidence="6 9" id="KW-1133">Transmembrane helix</keyword>
<dbReference type="InterPro" id="IPR055348">
    <property type="entry name" value="DctQ"/>
</dbReference>
<dbReference type="Proteomes" id="UP000027734">
    <property type="component" value="Unassembled WGS sequence"/>
</dbReference>
<keyword evidence="3" id="KW-1003">Cell membrane</keyword>
<dbReference type="EMBL" id="JAMC01000006">
    <property type="protein sequence ID" value="KEJ88509.1"/>
    <property type="molecule type" value="Genomic_DNA"/>
</dbReference>
<comment type="subunit">
    <text evidence="9">The complex comprises the extracytoplasmic solute receptor protein and the two transmembrane proteins.</text>
</comment>
<evidence type="ECO:0000313" key="12">
    <source>
        <dbReference type="Proteomes" id="UP000027734"/>
    </source>
</evidence>
<name>A0A073IFL8_9RHOB</name>
<evidence type="ECO:0000256" key="6">
    <source>
        <dbReference type="ARBA" id="ARBA00022989"/>
    </source>
</evidence>
<dbReference type="Pfam" id="PF04290">
    <property type="entry name" value="DctQ"/>
    <property type="match status" value="1"/>
</dbReference>
<dbReference type="GO" id="GO:0005886">
    <property type="term" value="C:plasma membrane"/>
    <property type="evidence" value="ECO:0007669"/>
    <property type="project" value="UniProtKB-SubCell"/>
</dbReference>
<evidence type="ECO:0000256" key="2">
    <source>
        <dbReference type="ARBA" id="ARBA00022448"/>
    </source>
</evidence>